<keyword evidence="2" id="KW-1185">Reference proteome</keyword>
<sequence length="593" mass="66187">MAPSTRSQRSRGRTSFPWMELDFDMRSVVISKVAPDDLFSLIVAITFPGTLPPAGSPFADSFRDEAHAHRFLTSGACEGSDIVASAGYFDFEARCAALWERSPETLTASFHRESTAGYARKPSRDVMRLAELGSFKRRCALLPSHIRERDAYETLYASSGPRAPIDLTQDWRRGFLSVCRDVEIRFTFYLTRQQLAYAEYQNGMICSAIGEPSREGSATVSFSFSGDCCRFCRDARWAMSRRSPTAPSTHASFRSEHAHVFDASRGATCRVRDDELRVVRVTERGLVCGESGWGAFEKAACGYFEPRTDVVEGTHVDAPPAPHPALHPFRTWKTVSHDLEAVMEVFVAGSERPVIRRTSAEPYGLACREGSEGPDEYKVYDWDGILRLMLKVDSGDHEDAWEYNGVSFSLGFRAPGRRRPAKSARPSVAETIEQEEAWFLRSGTTAPTLEFLKRLLAILKDVTSMTVRCLCMMRPMHEDWIAVRISPFDDAILSSDNASSGATIVLAYENWQRSARTVSLVADHIFGAVCEAQPPIGRLDRLDVRFTKFGGATLSHADFIDDDGVLVDGWDRHSLFLEFTTNDGNTCRVHGRT</sequence>
<name>A0A1Y1I2C9_KLENI</name>
<protein>
    <submittedName>
        <fullName evidence="1">Uncharacterized protein</fullName>
    </submittedName>
</protein>
<accession>A0A1Y1I2C9</accession>
<dbReference type="EMBL" id="DF237168">
    <property type="protein sequence ID" value="GAQ85064.1"/>
    <property type="molecule type" value="Genomic_DNA"/>
</dbReference>
<evidence type="ECO:0000313" key="2">
    <source>
        <dbReference type="Proteomes" id="UP000054558"/>
    </source>
</evidence>
<proteinExistence type="predicted"/>
<organism evidence="1 2">
    <name type="scientific">Klebsormidium nitens</name>
    <name type="common">Green alga</name>
    <name type="synonym">Ulothrix nitens</name>
    <dbReference type="NCBI Taxonomy" id="105231"/>
    <lineage>
        <taxon>Eukaryota</taxon>
        <taxon>Viridiplantae</taxon>
        <taxon>Streptophyta</taxon>
        <taxon>Klebsormidiophyceae</taxon>
        <taxon>Klebsormidiales</taxon>
        <taxon>Klebsormidiaceae</taxon>
        <taxon>Klebsormidium</taxon>
    </lineage>
</organism>
<evidence type="ECO:0000313" key="1">
    <source>
        <dbReference type="EMBL" id="GAQ85064.1"/>
    </source>
</evidence>
<gene>
    <name evidence="1" type="ORF">KFL_002190190</name>
</gene>
<dbReference type="Proteomes" id="UP000054558">
    <property type="component" value="Unassembled WGS sequence"/>
</dbReference>
<reference evidence="1 2" key="1">
    <citation type="journal article" date="2014" name="Nat. Commun.">
        <title>Klebsormidium flaccidum genome reveals primary factors for plant terrestrial adaptation.</title>
        <authorList>
            <person name="Hori K."/>
            <person name="Maruyama F."/>
            <person name="Fujisawa T."/>
            <person name="Togashi T."/>
            <person name="Yamamoto N."/>
            <person name="Seo M."/>
            <person name="Sato S."/>
            <person name="Yamada T."/>
            <person name="Mori H."/>
            <person name="Tajima N."/>
            <person name="Moriyama T."/>
            <person name="Ikeuchi M."/>
            <person name="Watanabe M."/>
            <person name="Wada H."/>
            <person name="Kobayashi K."/>
            <person name="Saito M."/>
            <person name="Masuda T."/>
            <person name="Sasaki-Sekimoto Y."/>
            <person name="Mashiguchi K."/>
            <person name="Awai K."/>
            <person name="Shimojima M."/>
            <person name="Masuda S."/>
            <person name="Iwai M."/>
            <person name="Nobusawa T."/>
            <person name="Narise T."/>
            <person name="Kondo S."/>
            <person name="Saito H."/>
            <person name="Sato R."/>
            <person name="Murakawa M."/>
            <person name="Ihara Y."/>
            <person name="Oshima-Yamada Y."/>
            <person name="Ohtaka K."/>
            <person name="Satoh M."/>
            <person name="Sonobe K."/>
            <person name="Ishii M."/>
            <person name="Ohtani R."/>
            <person name="Kanamori-Sato M."/>
            <person name="Honoki R."/>
            <person name="Miyazaki D."/>
            <person name="Mochizuki H."/>
            <person name="Umetsu J."/>
            <person name="Higashi K."/>
            <person name="Shibata D."/>
            <person name="Kamiya Y."/>
            <person name="Sato N."/>
            <person name="Nakamura Y."/>
            <person name="Tabata S."/>
            <person name="Ida S."/>
            <person name="Kurokawa K."/>
            <person name="Ohta H."/>
        </authorList>
    </citation>
    <scope>NUCLEOTIDE SEQUENCE [LARGE SCALE GENOMIC DNA]</scope>
    <source>
        <strain evidence="1 2">NIES-2285</strain>
    </source>
</reference>
<dbReference type="AlphaFoldDB" id="A0A1Y1I2C9"/>